<dbReference type="InterPro" id="IPR036408">
    <property type="entry name" value="PSI_PsaA/B_sf"/>
</dbReference>
<evidence type="ECO:0000313" key="2">
    <source>
        <dbReference type="EMBL" id="VVA39954.1"/>
    </source>
</evidence>
<name>A0A5E4GJI9_PRUDU</name>
<evidence type="ECO:0000313" key="3">
    <source>
        <dbReference type="Proteomes" id="UP000327085"/>
    </source>
</evidence>
<dbReference type="GO" id="GO:0009535">
    <property type="term" value="C:chloroplast thylakoid membrane"/>
    <property type="evidence" value="ECO:0007669"/>
    <property type="project" value="TreeGrafter"/>
</dbReference>
<gene>
    <name evidence="2" type="ORF">ALMOND_2B022684</name>
</gene>
<dbReference type="InParanoid" id="A0A5E4GJI9"/>
<feature type="transmembrane region" description="Helical" evidence="1">
    <location>
        <begin position="89"/>
        <end position="109"/>
    </location>
</feature>
<dbReference type="PANTHER" id="PTHR30128:SF19">
    <property type="entry name" value="PHOTOSYSTEM I P700 CHLOROPHYLL A APOPROTEIN A1-RELATED"/>
    <property type="match status" value="1"/>
</dbReference>
<dbReference type="Gramene" id="VVA39954">
    <property type="protein sequence ID" value="VVA39954"/>
    <property type="gene ID" value="Prudul26B022684"/>
</dbReference>
<accession>A0A5E4GJI9</accession>
<feature type="non-terminal residue" evidence="2">
    <location>
        <position position="163"/>
    </location>
</feature>
<dbReference type="AlphaFoldDB" id="A0A5E4GJI9"/>
<organism evidence="2 3">
    <name type="scientific">Prunus dulcis</name>
    <name type="common">Almond</name>
    <name type="synonym">Amygdalus dulcis</name>
    <dbReference type="NCBI Taxonomy" id="3755"/>
    <lineage>
        <taxon>Eukaryota</taxon>
        <taxon>Viridiplantae</taxon>
        <taxon>Streptophyta</taxon>
        <taxon>Embryophyta</taxon>
        <taxon>Tracheophyta</taxon>
        <taxon>Spermatophyta</taxon>
        <taxon>Magnoliopsida</taxon>
        <taxon>eudicotyledons</taxon>
        <taxon>Gunneridae</taxon>
        <taxon>Pentapetalae</taxon>
        <taxon>rosids</taxon>
        <taxon>fabids</taxon>
        <taxon>Rosales</taxon>
        <taxon>Rosaceae</taxon>
        <taxon>Amygdaloideae</taxon>
        <taxon>Amygdaleae</taxon>
        <taxon>Prunus</taxon>
    </lineage>
</organism>
<proteinExistence type="predicted"/>
<dbReference type="Proteomes" id="UP000327085">
    <property type="component" value="Chromosome 8"/>
</dbReference>
<dbReference type="EMBL" id="CABIKO010000880">
    <property type="protein sequence ID" value="VVA39954.1"/>
    <property type="molecule type" value="Genomic_DNA"/>
</dbReference>
<dbReference type="GO" id="GO:0015979">
    <property type="term" value="P:photosynthesis"/>
    <property type="evidence" value="ECO:0007669"/>
    <property type="project" value="InterPro"/>
</dbReference>
<dbReference type="Gene3D" id="1.20.1130.10">
    <property type="entry name" value="Photosystem I PsaA/PsaB"/>
    <property type="match status" value="1"/>
</dbReference>
<protein>
    <submittedName>
        <fullName evidence="2">PREDICTED: photosystem</fullName>
    </submittedName>
</protein>
<dbReference type="Pfam" id="PF00223">
    <property type="entry name" value="PsaA_PsaB"/>
    <property type="match status" value="1"/>
</dbReference>
<dbReference type="InterPro" id="IPR001280">
    <property type="entry name" value="PSI_PsaA/B"/>
</dbReference>
<evidence type="ECO:0000256" key="1">
    <source>
        <dbReference type="SAM" id="Phobius"/>
    </source>
</evidence>
<keyword evidence="1" id="KW-0472">Membrane</keyword>
<keyword evidence="1" id="KW-0812">Transmembrane</keyword>
<keyword evidence="1" id="KW-1133">Transmembrane helix</keyword>
<feature type="transmembrane region" description="Helical" evidence="1">
    <location>
        <begin position="143"/>
        <end position="162"/>
    </location>
</feature>
<sequence length="163" mass="18316">MKGNILEKKKKFTALQWDIAGLASPLNTKEKAIKSDESQVFGLDEDFIFRVELQKGGGPDTTTWIWNLHADAHDFDSHTSDLEEISRKVFSAHFGQLSIIFLWLSGMYFHGARFSNYEAWLSDPTHIGPSAQIWRASGITSELQLYCTAIGALVFACLNAFLQ</sequence>
<dbReference type="PANTHER" id="PTHR30128">
    <property type="entry name" value="OUTER MEMBRANE PROTEIN, OMPA-RELATED"/>
    <property type="match status" value="1"/>
</dbReference>
<reference evidence="3" key="1">
    <citation type="journal article" date="2020" name="Plant J.">
        <title>Transposons played a major role in the diversification between the closely related almond and peach genomes: results from the almond genome sequence.</title>
        <authorList>
            <person name="Alioto T."/>
            <person name="Alexiou K.G."/>
            <person name="Bardil A."/>
            <person name="Barteri F."/>
            <person name="Castanera R."/>
            <person name="Cruz F."/>
            <person name="Dhingra A."/>
            <person name="Duval H."/>
            <person name="Fernandez I Marti A."/>
            <person name="Frias L."/>
            <person name="Galan B."/>
            <person name="Garcia J.L."/>
            <person name="Howad W."/>
            <person name="Gomez-Garrido J."/>
            <person name="Gut M."/>
            <person name="Julca I."/>
            <person name="Morata J."/>
            <person name="Puigdomenech P."/>
            <person name="Ribeca P."/>
            <person name="Rubio Cabetas M.J."/>
            <person name="Vlasova A."/>
            <person name="Wirthensohn M."/>
            <person name="Garcia-Mas J."/>
            <person name="Gabaldon T."/>
            <person name="Casacuberta J.M."/>
            <person name="Arus P."/>
        </authorList>
    </citation>
    <scope>NUCLEOTIDE SEQUENCE [LARGE SCALE GENOMIC DNA]</scope>
    <source>
        <strain evidence="3">cv. Texas</strain>
    </source>
</reference>
<dbReference type="SUPFAM" id="SSF81558">
    <property type="entry name" value="Photosystem I subunits PsaA/PsaB"/>
    <property type="match status" value="1"/>
</dbReference>